<dbReference type="STRING" id="1399860.A0A2C5XVV3"/>
<feature type="compositionally biased region" description="Polar residues" evidence="1">
    <location>
        <begin position="45"/>
        <end position="67"/>
    </location>
</feature>
<name>A0A2C5XVV3_9HYPO</name>
<comment type="caution">
    <text evidence="2">The sequence shown here is derived from an EMBL/GenBank/DDBJ whole genome shotgun (WGS) entry which is preliminary data.</text>
</comment>
<evidence type="ECO:0000256" key="1">
    <source>
        <dbReference type="SAM" id="MobiDB-lite"/>
    </source>
</evidence>
<keyword evidence="3" id="KW-1185">Reference proteome</keyword>
<gene>
    <name evidence="2" type="ORF">CDD81_4353</name>
</gene>
<sequence>MEPATGEPQQPEEWPLKASASKSPTLKSGGSYSTMPRISDLPPSASLSSTRPPAVQQQATPPKTQEVTRLPHATEHGDKRNRCGCCVVM</sequence>
<proteinExistence type="predicted"/>
<organism evidence="2 3">
    <name type="scientific">Ophiocordyceps australis</name>
    <dbReference type="NCBI Taxonomy" id="1399860"/>
    <lineage>
        <taxon>Eukaryota</taxon>
        <taxon>Fungi</taxon>
        <taxon>Dikarya</taxon>
        <taxon>Ascomycota</taxon>
        <taxon>Pezizomycotina</taxon>
        <taxon>Sordariomycetes</taxon>
        <taxon>Hypocreomycetidae</taxon>
        <taxon>Hypocreales</taxon>
        <taxon>Ophiocordycipitaceae</taxon>
        <taxon>Ophiocordyceps</taxon>
    </lineage>
</organism>
<protein>
    <submittedName>
        <fullName evidence="2">Uncharacterized protein</fullName>
    </submittedName>
</protein>
<dbReference type="OrthoDB" id="418495at2759"/>
<feature type="compositionally biased region" description="Basic and acidic residues" evidence="1">
    <location>
        <begin position="72"/>
        <end position="81"/>
    </location>
</feature>
<feature type="region of interest" description="Disordered" evidence="1">
    <location>
        <begin position="1"/>
        <end position="82"/>
    </location>
</feature>
<evidence type="ECO:0000313" key="2">
    <source>
        <dbReference type="EMBL" id="PHH58824.1"/>
    </source>
</evidence>
<accession>A0A2C5XVV3</accession>
<reference evidence="2 3" key="1">
    <citation type="submission" date="2017-06" db="EMBL/GenBank/DDBJ databases">
        <title>Ant-infecting Ophiocordyceps genomes reveal a high diversity of potential behavioral manipulation genes and a possible major role for enterotoxins.</title>
        <authorList>
            <person name="De Bekker C."/>
            <person name="Evans H.C."/>
            <person name="Brachmann A."/>
            <person name="Hughes D.P."/>
        </authorList>
    </citation>
    <scope>NUCLEOTIDE SEQUENCE [LARGE SCALE GENOMIC DNA]</scope>
    <source>
        <strain evidence="2 3">Map64</strain>
    </source>
</reference>
<feature type="compositionally biased region" description="Polar residues" evidence="1">
    <location>
        <begin position="20"/>
        <end position="36"/>
    </location>
</feature>
<dbReference type="Proteomes" id="UP000226192">
    <property type="component" value="Unassembled WGS sequence"/>
</dbReference>
<evidence type="ECO:0000313" key="3">
    <source>
        <dbReference type="Proteomes" id="UP000226192"/>
    </source>
</evidence>
<dbReference type="EMBL" id="NJET01000291">
    <property type="protein sequence ID" value="PHH58824.1"/>
    <property type="molecule type" value="Genomic_DNA"/>
</dbReference>
<dbReference type="AlphaFoldDB" id="A0A2C5XVV3"/>